<name>S7Z810_PENO1</name>
<gene>
    <name evidence="2" type="ORF">PDE_01245</name>
</gene>
<sequence>MAARVYNKNDFTVALEAYEAIPEMIVALESDLEILEAYLVENGQIELEDDDDDDDDDDGDGDDNPFVSIKKRLGK</sequence>
<keyword evidence="3" id="KW-1185">Reference proteome</keyword>
<organism evidence="2 3">
    <name type="scientific">Penicillium oxalicum (strain 114-2 / CGMCC 5302)</name>
    <name type="common">Penicillium decumbens</name>
    <dbReference type="NCBI Taxonomy" id="933388"/>
    <lineage>
        <taxon>Eukaryota</taxon>
        <taxon>Fungi</taxon>
        <taxon>Dikarya</taxon>
        <taxon>Ascomycota</taxon>
        <taxon>Pezizomycotina</taxon>
        <taxon>Eurotiomycetes</taxon>
        <taxon>Eurotiomycetidae</taxon>
        <taxon>Eurotiales</taxon>
        <taxon>Aspergillaceae</taxon>
        <taxon>Penicillium</taxon>
    </lineage>
</organism>
<proteinExistence type="predicted"/>
<evidence type="ECO:0000313" key="2">
    <source>
        <dbReference type="EMBL" id="EPS26309.1"/>
    </source>
</evidence>
<reference evidence="2 3" key="1">
    <citation type="journal article" date="2013" name="PLoS ONE">
        <title>Genomic and secretomic analyses reveal unique features of the lignocellulolytic enzyme system of Penicillium decumbens.</title>
        <authorList>
            <person name="Liu G."/>
            <person name="Zhang L."/>
            <person name="Wei X."/>
            <person name="Zou G."/>
            <person name="Qin Y."/>
            <person name="Ma L."/>
            <person name="Li J."/>
            <person name="Zheng H."/>
            <person name="Wang S."/>
            <person name="Wang C."/>
            <person name="Xun L."/>
            <person name="Zhao G.-P."/>
            <person name="Zhou Z."/>
            <person name="Qu Y."/>
        </authorList>
    </citation>
    <scope>NUCLEOTIDE SEQUENCE [LARGE SCALE GENOMIC DNA]</scope>
    <source>
        <strain evidence="3">114-2 / CGMCC 5302</strain>
    </source>
</reference>
<dbReference type="HOGENOM" id="CLU_2671833_0_0_1"/>
<dbReference type="AlphaFoldDB" id="S7Z810"/>
<dbReference type="Proteomes" id="UP000019376">
    <property type="component" value="Unassembled WGS sequence"/>
</dbReference>
<accession>S7Z810</accession>
<dbReference type="EMBL" id="KB644408">
    <property type="protein sequence ID" value="EPS26309.1"/>
    <property type="molecule type" value="Genomic_DNA"/>
</dbReference>
<feature type="compositionally biased region" description="Acidic residues" evidence="1">
    <location>
        <begin position="46"/>
        <end position="63"/>
    </location>
</feature>
<protein>
    <submittedName>
        <fullName evidence="2">Uncharacterized protein</fullName>
    </submittedName>
</protein>
<evidence type="ECO:0000313" key="3">
    <source>
        <dbReference type="Proteomes" id="UP000019376"/>
    </source>
</evidence>
<evidence type="ECO:0000256" key="1">
    <source>
        <dbReference type="SAM" id="MobiDB-lite"/>
    </source>
</evidence>
<feature type="region of interest" description="Disordered" evidence="1">
    <location>
        <begin position="45"/>
        <end position="75"/>
    </location>
</feature>